<dbReference type="EMBL" id="CAFBMK010000069">
    <property type="protein sequence ID" value="CAB4913453.1"/>
    <property type="molecule type" value="Genomic_DNA"/>
</dbReference>
<sequence>MRSLIVTQFVSLDGVVEAPGGEPGYAHTGWVPEHFSDDLFAYKLEEQLSADVLLLGRATYESFRGAWPDREGEMADKINGMRKVVVSTTLGSSDWHDTTVVGEDVDAAVRALKAEDGPPILVIGSRTLVGHLLRAGLVDELHLQVFPVVLGSGFRLWPESPDTTPLRLASSRALDNGVVLQDYRPT</sequence>
<dbReference type="AlphaFoldDB" id="A0A6J7H9H6"/>
<dbReference type="PANTHER" id="PTHR38011">
    <property type="entry name" value="DIHYDROFOLATE REDUCTASE FAMILY PROTEIN (AFU_ORTHOLOGUE AFUA_8G06820)"/>
    <property type="match status" value="1"/>
</dbReference>
<dbReference type="GO" id="GO:0008703">
    <property type="term" value="F:5-amino-6-(5-phosphoribosylamino)uracil reductase activity"/>
    <property type="evidence" value="ECO:0007669"/>
    <property type="project" value="InterPro"/>
</dbReference>
<reference evidence="2" key="1">
    <citation type="submission" date="2020-05" db="EMBL/GenBank/DDBJ databases">
        <authorList>
            <person name="Chiriac C."/>
            <person name="Salcher M."/>
            <person name="Ghai R."/>
            <person name="Kavagutti S V."/>
        </authorList>
    </citation>
    <scope>NUCLEOTIDE SEQUENCE</scope>
</reference>
<protein>
    <submittedName>
        <fullName evidence="2">Unannotated protein</fullName>
    </submittedName>
</protein>
<proteinExistence type="predicted"/>
<dbReference type="InterPro" id="IPR050765">
    <property type="entry name" value="Riboflavin_Biosynth_HTPR"/>
</dbReference>
<dbReference type="InterPro" id="IPR002734">
    <property type="entry name" value="RibDG_C"/>
</dbReference>
<evidence type="ECO:0000313" key="2">
    <source>
        <dbReference type="EMBL" id="CAB4913453.1"/>
    </source>
</evidence>
<dbReference type="Pfam" id="PF01872">
    <property type="entry name" value="RibD_C"/>
    <property type="match status" value="1"/>
</dbReference>
<dbReference type="InterPro" id="IPR024072">
    <property type="entry name" value="DHFR-like_dom_sf"/>
</dbReference>
<organism evidence="2">
    <name type="scientific">freshwater metagenome</name>
    <dbReference type="NCBI Taxonomy" id="449393"/>
    <lineage>
        <taxon>unclassified sequences</taxon>
        <taxon>metagenomes</taxon>
        <taxon>ecological metagenomes</taxon>
    </lineage>
</organism>
<feature type="domain" description="Bacterial bifunctional deaminase-reductase C-terminal" evidence="1">
    <location>
        <begin position="3"/>
        <end position="180"/>
    </location>
</feature>
<dbReference type="Gene3D" id="3.40.430.10">
    <property type="entry name" value="Dihydrofolate Reductase, subunit A"/>
    <property type="match status" value="1"/>
</dbReference>
<evidence type="ECO:0000259" key="1">
    <source>
        <dbReference type="Pfam" id="PF01872"/>
    </source>
</evidence>
<gene>
    <name evidence="2" type="ORF">UFOPK3564_01409</name>
</gene>
<name>A0A6J7H9H6_9ZZZZ</name>
<dbReference type="SUPFAM" id="SSF53597">
    <property type="entry name" value="Dihydrofolate reductase-like"/>
    <property type="match status" value="1"/>
</dbReference>
<dbReference type="PANTHER" id="PTHR38011:SF11">
    <property type="entry name" value="2,5-DIAMINO-6-RIBOSYLAMINO-4(3H)-PYRIMIDINONE 5'-PHOSPHATE REDUCTASE"/>
    <property type="match status" value="1"/>
</dbReference>
<accession>A0A6J7H9H6</accession>
<dbReference type="GO" id="GO:0009231">
    <property type="term" value="P:riboflavin biosynthetic process"/>
    <property type="evidence" value="ECO:0007669"/>
    <property type="project" value="InterPro"/>
</dbReference>